<dbReference type="InterPro" id="IPR036390">
    <property type="entry name" value="WH_DNA-bd_sf"/>
</dbReference>
<proteinExistence type="predicted"/>
<sequence>MDGEWPPGSLLGRLATADRSALLGLGTVVRYQAEEQLLVEGDTGTHVLLLREGVVKITAGDQSALLAIRVRGDLIGELSAVDPSPRIATATATGPVLANRISSRDFRVFLAARPEASLAVSGVIGAKLRSATRRRIDFSGHDVQSRLARVVVELIDLYGRQVKEGVEITVALTQQELAGIIGAKEPSVHRALAVLRRDGLIETRYRNLVVRDEKELRRIANISVI</sequence>
<dbReference type="InterPro" id="IPR036388">
    <property type="entry name" value="WH-like_DNA-bd_sf"/>
</dbReference>
<feature type="domain" description="HTH crp-type" evidence="5">
    <location>
        <begin position="141"/>
        <end position="214"/>
    </location>
</feature>
<dbReference type="SUPFAM" id="SSF46785">
    <property type="entry name" value="Winged helix' DNA-binding domain"/>
    <property type="match status" value="1"/>
</dbReference>
<dbReference type="PANTHER" id="PTHR24567">
    <property type="entry name" value="CRP FAMILY TRANSCRIPTIONAL REGULATORY PROTEIN"/>
    <property type="match status" value="1"/>
</dbReference>
<accession>A0A7W0CHI6</accession>
<evidence type="ECO:0000256" key="2">
    <source>
        <dbReference type="ARBA" id="ARBA00023125"/>
    </source>
</evidence>
<dbReference type="AlphaFoldDB" id="A0A7W0CHI6"/>
<evidence type="ECO:0000256" key="3">
    <source>
        <dbReference type="ARBA" id="ARBA00023163"/>
    </source>
</evidence>
<organism evidence="6 7">
    <name type="scientific">Nonomuraea soli</name>
    <dbReference type="NCBI Taxonomy" id="1032476"/>
    <lineage>
        <taxon>Bacteria</taxon>
        <taxon>Bacillati</taxon>
        <taxon>Actinomycetota</taxon>
        <taxon>Actinomycetes</taxon>
        <taxon>Streptosporangiales</taxon>
        <taxon>Streptosporangiaceae</taxon>
        <taxon>Nonomuraea</taxon>
    </lineage>
</organism>
<keyword evidence="7" id="KW-1185">Reference proteome</keyword>
<dbReference type="SMART" id="SM00419">
    <property type="entry name" value="HTH_CRP"/>
    <property type="match status" value="1"/>
</dbReference>
<gene>
    <name evidence="6" type="ORF">HNR30_002647</name>
</gene>
<protein>
    <submittedName>
        <fullName evidence="6">CRP-like cAMP-binding protein</fullName>
    </submittedName>
</protein>
<dbReference type="SUPFAM" id="SSF51206">
    <property type="entry name" value="cAMP-binding domain-like"/>
    <property type="match status" value="1"/>
</dbReference>
<dbReference type="Gene3D" id="1.10.10.10">
    <property type="entry name" value="Winged helix-like DNA-binding domain superfamily/Winged helix DNA-binding domain"/>
    <property type="match status" value="1"/>
</dbReference>
<dbReference type="Gene3D" id="2.60.120.10">
    <property type="entry name" value="Jelly Rolls"/>
    <property type="match status" value="1"/>
</dbReference>
<dbReference type="PANTHER" id="PTHR24567:SF74">
    <property type="entry name" value="HTH-TYPE TRANSCRIPTIONAL REGULATOR ARCR"/>
    <property type="match status" value="1"/>
</dbReference>
<keyword evidence="1" id="KW-0805">Transcription regulation</keyword>
<dbReference type="PROSITE" id="PS50042">
    <property type="entry name" value="CNMP_BINDING_3"/>
    <property type="match status" value="1"/>
</dbReference>
<evidence type="ECO:0000259" key="5">
    <source>
        <dbReference type="PROSITE" id="PS51063"/>
    </source>
</evidence>
<keyword evidence="2" id="KW-0238">DNA-binding</keyword>
<name>A0A7W0CHI6_9ACTN</name>
<dbReference type="EMBL" id="JACDUR010000003">
    <property type="protein sequence ID" value="MBA2891306.1"/>
    <property type="molecule type" value="Genomic_DNA"/>
</dbReference>
<reference evidence="6 7" key="1">
    <citation type="submission" date="2020-07" db="EMBL/GenBank/DDBJ databases">
        <title>Genomic Encyclopedia of Type Strains, Phase IV (KMG-IV): sequencing the most valuable type-strain genomes for metagenomic binning, comparative biology and taxonomic classification.</title>
        <authorList>
            <person name="Goeker M."/>
        </authorList>
    </citation>
    <scope>NUCLEOTIDE SEQUENCE [LARGE SCALE GENOMIC DNA]</scope>
    <source>
        <strain evidence="6 7">DSM 45533</strain>
    </source>
</reference>
<evidence type="ECO:0000256" key="1">
    <source>
        <dbReference type="ARBA" id="ARBA00023015"/>
    </source>
</evidence>
<feature type="domain" description="Cyclic nucleotide-binding" evidence="4">
    <location>
        <begin position="10"/>
        <end position="110"/>
    </location>
</feature>
<evidence type="ECO:0000313" key="6">
    <source>
        <dbReference type="EMBL" id="MBA2891306.1"/>
    </source>
</evidence>
<dbReference type="GO" id="GO:0003700">
    <property type="term" value="F:DNA-binding transcription factor activity"/>
    <property type="evidence" value="ECO:0007669"/>
    <property type="project" value="TreeGrafter"/>
</dbReference>
<dbReference type="CDD" id="cd00038">
    <property type="entry name" value="CAP_ED"/>
    <property type="match status" value="1"/>
</dbReference>
<evidence type="ECO:0000313" key="7">
    <source>
        <dbReference type="Proteomes" id="UP000530928"/>
    </source>
</evidence>
<dbReference type="Pfam" id="PF00027">
    <property type="entry name" value="cNMP_binding"/>
    <property type="match status" value="1"/>
</dbReference>
<dbReference type="InterPro" id="IPR050397">
    <property type="entry name" value="Env_Response_Regulators"/>
</dbReference>
<dbReference type="SMART" id="SM00100">
    <property type="entry name" value="cNMP"/>
    <property type="match status" value="1"/>
</dbReference>
<dbReference type="InterPro" id="IPR012318">
    <property type="entry name" value="HTH_CRP"/>
</dbReference>
<dbReference type="InterPro" id="IPR018490">
    <property type="entry name" value="cNMP-bd_dom_sf"/>
</dbReference>
<keyword evidence="3" id="KW-0804">Transcription</keyword>
<dbReference type="Pfam" id="PF13545">
    <property type="entry name" value="HTH_Crp_2"/>
    <property type="match status" value="1"/>
</dbReference>
<dbReference type="Proteomes" id="UP000530928">
    <property type="component" value="Unassembled WGS sequence"/>
</dbReference>
<dbReference type="RefSeq" id="WP_181610122.1">
    <property type="nucleotide sequence ID" value="NZ_BAABAM010000002.1"/>
</dbReference>
<dbReference type="GO" id="GO:0003677">
    <property type="term" value="F:DNA binding"/>
    <property type="evidence" value="ECO:0007669"/>
    <property type="project" value="UniProtKB-KW"/>
</dbReference>
<comment type="caution">
    <text evidence="6">The sequence shown here is derived from an EMBL/GenBank/DDBJ whole genome shotgun (WGS) entry which is preliminary data.</text>
</comment>
<dbReference type="GO" id="GO:0005829">
    <property type="term" value="C:cytosol"/>
    <property type="evidence" value="ECO:0007669"/>
    <property type="project" value="TreeGrafter"/>
</dbReference>
<evidence type="ECO:0000259" key="4">
    <source>
        <dbReference type="PROSITE" id="PS50042"/>
    </source>
</evidence>
<dbReference type="InterPro" id="IPR014710">
    <property type="entry name" value="RmlC-like_jellyroll"/>
</dbReference>
<dbReference type="PROSITE" id="PS51063">
    <property type="entry name" value="HTH_CRP_2"/>
    <property type="match status" value="1"/>
</dbReference>
<dbReference type="InterPro" id="IPR000595">
    <property type="entry name" value="cNMP-bd_dom"/>
</dbReference>